<keyword evidence="2 4" id="KW-0235">DNA replication</keyword>
<accession>A0AA49FM27</accession>
<dbReference type="Pfam" id="PF22657">
    <property type="entry name" value="SSB_1"/>
    <property type="match status" value="1"/>
</dbReference>
<evidence type="ECO:0000256" key="1">
    <source>
        <dbReference type="ARBA" id="ARBA00022515"/>
    </source>
</evidence>
<proteinExistence type="inferred from homology"/>
<protein>
    <recommendedName>
        <fullName evidence="4">Replication restart protein PriB</fullName>
    </recommendedName>
</protein>
<comment type="similarity">
    <text evidence="4">Belongs to the PriB family.</text>
</comment>
<dbReference type="GO" id="GO:0006269">
    <property type="term" value="P:DNA replication, synthesis of primer"/>
    <property type="evidence" value="ECO:0007669"/>
    <property type="project" value="UniProtKB-KW"/>
</dbReference>
<evidence type="ECO:0000256" key="3">
    <source>
        <dbReference type="ARBA" id="ARBA00023125"/>
    </source>
</evidence>
<evidence type="ECO:0000313" key="5">
    <source>
        <dbReference type="EMBL" id="WIM05993.1"/>
    </source>
</evidence>
<sequence>MLPDLTSTSAGTANHVRLAGRLLERGSLRHTPAGIPVIEFRLGHFSEQAEAGVSRRVECEMGCVALGSPALLLTGRKPGDGLCVTGFLAARSVKSRTPVLHVNEIEFLEGNKNGIQT</sequence>
<dbReference type="InterPro" id="IPR000424">
    <property type="entry name" value="Primosome_PriB/ssb"/>
</dbReference>
<dbReference type="InterPro" id="IPR023646">
    <property type="entry name" value="Prisomal_replication_PriB"/>
</dbReference>
<keyword evidence="3 4" id="KW-0238">DNA-binding</keyword>
<dbReference type="Proteomes" id="UP001234916">
    <property type="component" value="Chromosome"/>
</dbReference>
<evidence type="ECO:0000256" key="2">
    <source>
        <dbReference type="ARBA" id="ARBA00022705"/>
    </source>
</evidence>
<dbReference type="PIRSF" id="PIRSF003135">
    <property type="entry name" value="Primosomal_n"/>
    <property type="match status" value="1"/>
</dbReference>
<dbReference type="GO" id="GO:1990077">
    <property type="term" value="C:primosome complex"/>
    <property type="evidence" value="ECO:0007669"/>
    <property type="project" value="UniProtKB-UniRule"/>
</dbReference>
<dbReference type="NCBIfam" id="TIGR04418">
    <property type="entry name" value="PriB_gamma"/>
    <property type="match status" value="1"/>
</dbReference>
<reference evidence="5" key="1">
    <citation type="journal article" date="2023" name="Nat. Microbiol.">
        <title>Enrichment and characterization of a nitric oxide-reducing microbial community in a continuous bioreactor.</title>
        <authorList>
            <person name="Garrido-Amador P."/>
            <person name="Stortenbeker N."/>
            <person name="Wessels H.J.C.T."/>
            <person name="Speth D.R."/>
            <person name="Garcia-Heredia I."/>
            <person name="Kartal B."/>
        </authorList>
    </citation>
    <scope>NUCLEOTIDE SEQUENCE</scope>
    <source>
        <strain evidence="5">MAG1</strain>
    </source>
</reference>
<dbReference type="InterPro" id="IPR012340">
    <property type="entry name" value="NA-bd_OB-fold"/>
</dbReference>
<dbReference type="PROSITE" id="PS50935">
    <property type="entry name" value="SSB"/>
    <property type="match status" value="1"/>
</dbReference>
<gene>
    <name evidence="4 5" type="primary">priB</name>
    <name evidence="5" type="ORF">OHM77_01495</name>
</gene>
<comment type="function">
    <text evidence="4">Involved in the restart of stalled replication forks, which reloads the replicative helicase on sites other than the origin of replication; the PriA-PriB pathway is the major replication restart pathway. During primosome assembly it facilitates complex formation between PriA and DnaT on DNA; stabilizes PriA on DNA. Stimulates the DNA unwinding activity of PriA helicase.</text>
</comment>
<dbReference type="SUPFAM" id="SSF50249">
    <property type="entry name" value="Nucleic acid-binding proteins"/>
    <property type="match status" value="1"/>
</dbReference>
<dbReference type="Gene3D" id="2.40.50.140">
    <property type="entry name" value="Nucleic acid-binding proteins"/>
    <property type="match status" value="1"/>
</dbReference>
<keyword evidence="1 4" id="KW-0639">Primosome</keyword>
<name>A0AA49FM27_9PROT</name>
<dbReference type="EMBL" id="CP107246">
    <property type="protein sequence ID" value="WIM05993.1"/>
    <property type="molecule type" value="Genomic_DNA"/>
</dbReference>
<comment type="subunit">
    <text evidence="4">Homodimer. Interacts with PriA and DnaT. Component of the replication restart primosome. Primosome assembly occurs via a 'hand-off' mechanism. PriA binds to replication forks, subsequently PriB then DnaT bind; DnaT then displaces ssDNA to generate the helicase loading substrate.</text>
</comment>
<evidence type="ECO:0000256" key="4">
    <source>
        <dbReference type="HAMAP-Rule" id="MF_00720"/>
    </source>
</evidence>
<organism evidence="5">
    <name type="scientific">Candidatus Nitricoxidivorans perseverans</name>
    <dbReference type="NCBI Taxonomy" id="2975601"/>
    <lineage>
        <taxon>Bacteria</taxon>
        <taxon>Pseudomonadati</taxon>
        <taxon>Pseudomonadota</taxon>
        <taxon>Betaproteobacteria</taxon>
        <taxon>Nitrosomonadales</taxon>
        <taxon>Sterolibacteriaceae</taxon>
        <taxon>Candidatus Nitricoxidivorans</taxon>
    </lineage>
</organism>
<dbReference type="AlphaFoldDB" id="A0AA49FM27"/>
<dbReference type="GO" id="GO:0003697">
    <property type="term" value="F:single-stranded DNA binding"/>
    <property type="evidence" value="ECO:0007669"/>
    <property type="project" value="UniProtKB-UniRule"/>
</dbReference>
<dbReference type="KEGG" id="npv:OHM77_01495"/>
<dbReference type="HAMAP" id="MF_00720">
    <property type="entry name" value="PriB"/>
    <property type="match status" value="1"/>
</dbReference>